<organism evidence="1 2">
    <name type="scientific">Candidatus Nitrosotalea okcheonensis</name>
    <dbReference type="NCBI Taxonomy" id="1903276"/>
    <lineage>
        <taxon>Archaea</taxon>
        <taxon>Nitrososphaerota</taxon>
        <taxon>Nitrososphaeria</taxon>
        <taxon>Nitrosotaleales</taxon>
        <taxon>Nitrosotaleaceae</taxon>
        <taxon>Nitrosotalea</taxon>
    </lineage>
</organism>
<proteinExistence type="predicted"/>
<dbReference type="RefSeq" id="WP_157927373.1">
    <property type="nucleotide sequence ID" value="NZ_LT841358.1"/>
</dbReference>
<reference evidence="2" key="1">
    <citation type="submission" date="2017-03" db="EMBL/GenBank/DDBJ databases">
        <authorList>
            <person name="Herbold C."/>
        </authorList>
    </citation>
    <scope>NUCLEOTIDE SEQUENCE [LARGE SCALE GENOMIC DNA]</scope>
</reference>
<dbReference type="Pfam" id="PF13671">
    <property type="entry name" value="AAA_33"/>
    <property type="match status" value="1"/>
</dbReference>
<keyword evidence="2" id="KW-1185">Reference proteome</keyword>
<evidence type="ECO:0000313" key="2">
    <source>
        <dbReference type="Proteomes" id="UP000230607"/>
    </source>
</evidence>
<evidence type="ECO:0000313" key="1">
    <source>
        <dbReference type="EMBL" id="SMH71393.1"/>
    </source>
</evidence>
<sequence length="171" mass="19101">MLVIICGLPGVGKTTLAKSLAPLIDGIVLSSDKIRKELFPSPTYSQSEQKTVFDTMLIAAKNLSDAGTNCILDATFNKEQSRTEVKNRLGLADNQFHVIECSCREDIIMSRLESRKNDYSDATVQVYQKMKSIREPVKAEHITLDTVLSPEENARKAIEYISKRSLQYQSG</sequence>
<dbReference type="EMBL" id="LT841358">
    <property type="protein sequence ID" value="SMH71393.1"/>
    <property type="molecule type" value="Genomic_DNA"/>
</dbReference>
<accession>A0A2H1FF60</accession>
<dbReference type="Gene3D" id="3.40.50.300">
    <property type="entry name" value="P-loop containing nucleotide triphosphate hydrolases"/>
    <property type="match status" value="1"/>
</dbReference>
<dbReference type="AlphaFoldDB" id="A0A2H1FF60"/>
<name>A0A2H1FF60_9ARCH</name>
<dbReference type="InterPro" id="IPR027417">
    <property type="entry name" value="P-loop_NTPase"/>
</dbReference>
<keyword evidence="1" id="KW-0418">Kinase</keyword>
<keyword evidence="1" id="KW-0808">Transferase</keyword>
<dbReference type="PANTHER" id="PTHR43883">
    <property type="entry name" value="SLR0207 PROTEIN"/>
    <property type="match status" value="1"/>
</dbReference>
<dbReference type="OrthoDB" id="28808at2157"/>
<dbReference type="GO" id="GO:0016301">
    <property type="term" value="F:kinase activity"/>
    <property type="evidence" value="ECO:0007669"/>
    <property type="project" value="UniProtKB-KW"/>
</dbReference>
<dbReference type="InterPro" id="IPR052732">
    <property type="entry name" value="Cell-binding_unc_protein"/>
</dbReference>
<gene>
    <name evidence="1" type="ORF">NCS_11200</name>
</gene>
<dbReference type="Proteomes" id="UP000230607">
    <property type="component" value="Chromosome 1"/>
</dbReference>
<dbReference type="PANTHER" id="PTHR43883:SF1">
    <property type="entry name" value="GLUCONOKINASE"/>
    <property type="match status" value="1"/>
</dbReference>
<dbReference type="SUPFAM" id="SSF52540">
    <property type="entry name" value="P-loop containing nucleoside triphosphate hydrolases"/>
    <property type="match status" value="1"/>
</dbReference>
<protein>
    <submittedName>
        <fullName evidence="1">Putative Kinase</fullName>
    </submittedName>
</protein>